<keyword evidence="1" id="KW-0472">Membrane</keyword>
<reference evidence="2 3" key="1">
    <citation type="submission" date="2020-04" db="EMBL/GenBank/DDBJ databases">
        <title>Perkinsus olseni comparative genomics.</title>
        <authorList>
            <person name="Bogema D.R."/>
        </authorList>
    </citation>
    <scope>NUCLEOTIDE SEQUENCE [LARGE SCALE GENOMIC DNA]</scope>
    <source>
        <strain evidence="2">ATCC PRA-205</strain>
    </source>
</reference>
<feature type="transmembrane region" description="Helical" evidence="1">
    <location>
        <begin position="18"/>
        <end position="37"/>
    </location>
</feature>
<keyword evidence="1" id="KW-1133">Transmembrane helix</keyword>
<evidence type="ECO:0000256" key="1">
    <source>
        <dbReference type="SAM" id="Phobius"/>
    </source>
</evidence>
<proteinExistence type="predicted"/>
<sequence length="158" mass="17321">MAEAFVDRQYTRFRLLDALYTGLLTCVVSGIRFLPFARDHFEVQLWALATVWAAMTSTLDYHTAVTGSWKIYLGSVMGGTISVVGAAIVVACNGGKYNILWGSLFALPFCFLGSCMYVGKMSEAISWVSFVVRLYSVATFAGEAEPFAKMAFTVVMGF</sequence>
<dbReference type="AlphaFoldDB" id="A0A7J6SY04"/>
<gene>
    <name evidence="2" type="ORF">FOZ62_030564</name>
</gene>
<accession>A0A7J6SY04</accession>
<organism evidence="2 3">
    <name type="scientific">Perkinsus olseni</name>
    <name type="common">Perkinsus atlanticus</name>
    <dbReference type="NCBI Taxonomy" id="32597"/>
    <lineage>
        <taxon>Eukaryota</taxon>
        <taxon>Sar</taxon>
        <taxon>Alveolata</taxon>
        <taxon>Perkinsozoa</taxon>
        <taxon>Perkinsea</taxon>
        <taxon>Perkinsida</taxon>
        <taxon>Perkinsidae</taxon>
        <taxon>Perkinsus</taxon>
    </lineage>
</organism>
<keyword evidence="1" id="KW-0812">Transmembrane</keyword>
<dbReference type="Proteomes" id="UP000574390">
    <property type="component" value="Unassembled WGS sequence"/>
</dbReference>
<feature type="transmembrane region" description="Helical" evidence="1">
    <location>
        <begin position="97"/>
        <end position="119"/>
    </location>
</feature>
<feature type="transmembrane region" description="Helical" evidence="1">
    <location>
        <begin position="71"/>
        <end position="91"/>
    </location>
</feature>
<protein>
    <recommendedName>
        <fullName evidence="4">Aluminum-activated malate transporter 1</fullName>
    </recommendedName>
</protein>
<comment type="caution">
    <text evidence="2">The sequence shown here is derived from an EMBL/GenBank/DDBJ whole genome shotgun (WGS) entry which is preliminary data.</text>
</comment>
<evidence type="ECO:0000313" key="2">
    <source>
        <dbReference type="EMBL" id="KAF4737849.1"/>
    </source>
</evidence>
<evidence type="ECO:0008006" key="4">
    <source>
        <dbReference type="Google" id="ProtNLM"/>
    </source>
</evidence>
<dbReference type="EMBL" id="JABANM010011354">
    <property type="protein sequence ID" value="KAF4737849.1"/>
    <property type="molecule type" value="Genomic_DNA"/>
</dbReference>
<feature type="non-terminal residue" evidence="2">
    <location>
        <position position="158"/>
    </location>
</feature>
<evidence type="ECO:0000313" key="3">
    <source>
        <dbReference type="Proteomes" id="UP000574390"/>
    </source>
</evidence>
<name>A0A7J6SY04_PEROL</name>